<dbReference type="EMBL" id="CP035495">
    <property type="protein sequence ID" value="QAY64577.1"/>
    <property type="molecule type" value="Genomic_DNA"/>
</dbReference>
<accession>A0A4P6EVP8</accession>
<evidence type="ECO:0000313" key="1">
    <source>
        <dbReference type="EMBL" id="QAY64577.1"/>
    </source>
</evidence>
<evidence type="ECO:0000313" key="2">
    <source>
        <dbReference type="Proteomes" id="UP000291758"/>
    </source>
</evidence>
<protein>
    <submittedName>
        <fullName evidence="1">Uncharacterized protein</fullName>
    </submittedName>
</protein>
<dbReference type="RefSeq" id="WP_129205719.1">
    <property type="nucleotide sequence ID" value="NZ_CP035495.1"/>
</dbReference>
<keyword evidence="2" id="KW-1185">Reference proteome</keyword>
<proteinExistence type="predicted"/>
<dbReference type="Proteomes" id="UP000291758">
    <property type="component" value="Chromosome"/>
</dbReference>
<organism evidence="1 2">
    <name type="scientific">Xylanimonas allomyrinae</name>
    <dbReference type="NCBI Taxonomy" id="2509459"/>
    <lineage>
        <taxon>Bacteria</taxon>
        <taxon>Bacillati</taxon>
        <taxon>Actinomycetota</taxon>
        <taxon>Actinomycetes</taxon>
        <taxon>Micrococcales</taxon>
        <taxon>Promicromonosporaceae</taxon>
        <taxon>Xylanimonas</taxon>
    </lineage>
</organism>
<dbReference type="KEGG" id="xyl:ET495_16770"/>
<dbReference type="OrthoDB" id="5147780at2"/>
<dbReference type="AlphaFoldDB" id="A0A4P6EVP8"/>
<gene>
    <name evidence="1" type="ORF">ET495_16770</name>
</gene>
<reference evidence="1 2" key="1">
    <citation type="submission" date="2019-01" db="EMBL/GenBank/DDBJ databases">
        <title>Genome sequencing of strain 2JSPR-7.</title>
        <authorList>
            <person name="Heo J."/>
            <person name="Kim S.-J."/>
            <person name="Kim J.-S."/>
            <person name="Hong S.-B."/>
            <person name="Kwon S.-W."/>
        </authorList>
    </citation>
    <scope>NUCLEOTIDE SEQUENCE [LARGE SCALE GENOMIC DNA]</scope>
    <source>
        <strain evidence="1 2">2JSPR-7</strain>
    </source>
</reference>
<sequence>MTDLMLLRPDGVLLWRPDEATVARLGDQGAYAIGSGELCTACLVGSTPRTTLSAHRTTCPECDALAVHVTQLAGLSDPIRAGRHDGVLVLGVDAPEGPRFERIRAARAFRAARLRPVFVQARALGIVRLEESRRLGQPPVELVDVEDLHLRGLIEPGAADRVRRYGEWLQALSPQEHAPRAAVLADVASLGAWLVAHIQREHRKRALRDLDDAIARAKRARRAVTAASARVRQLDVRG</sequence>
<name>A0A4P6EVP8_9MICO</name>